<proteinExistence type="predicted"/>
<comment type="caution">
    <text evidence="2">The sequence shown here is derived from an EMBL/GenBank/DDBJ whole genome shotgun (WGS) entry which is preliminary data.</text>
</comment>
<evidence type="ECO:0000313" key="3">
    <source>
        <dbReference type="Proteomes" id="UP000674318"/>
    </source>
</evidence>
<dbReference type="RefSeq" id="XP_067753854.1">
    <property type="nucleotide sequence ID" value="XM_067897697.1"/>
</dbReference>
<dbReference type="OrthoDB" id="191673at2759"/>
<evidence type="ECO:0000313" key="2">
    <source>
        <dbReference type="EMBL" id="KAG5493819.1"/>
    </source>
</evidence>
<gene>
    <name evidence="2" type="ORF">JKF63_01651</name>
</gene>
<dbReference type="InterPro" id="IPR048732">
    <property type="entry name" value="CFA69"/>
</dbReference>
<dbReference type="PANTHER" id="PTHR14716:SF0">
    <property type="entry name" value="CILIA- AND FLAGELLA-ASSOCIATED PROTEIN 69"/>
    <property type="match status" value="1"/>
</dbReference>
<keyword evidence="3" id="KW-1185">Reference proteome</keyword>
<feature type="region of interest" description="Disordered" evidence="1">
    <location>
        <begin position="1187"/>
        <end position="1213"/>
    </location>
</feature>
<name>A0A836L0K5_9TRYP</name>
<feature type="region of interest" description="Disordered" evidence="1">
    <location>
        <begin position="867"/>
        <end position="890"/>
    </location>
</feature>
<feature type="compositionally biased region" description="Low complexity" evidence="1">
    <location>
        <begin position="881"/>
        <end position="890"/>
    </location>
</feature>
<feature type="compositionally biased region" description="Basic and acidic residues" evidence="1">
    <location>
        <begin position="1140"/>
        <end position="1149"/>
    </location>
</feature>
<evidence type="ECO:0000256" key="1">
    <source>
        <dbReference type="SAM" id="MobiDB-lite"/>
    </source>
</evidence>
<protein>
    <submittedName>
        <fullName evidence="2">Uncharacterized protein</fullName>
    </submittedName>
</protein>
<feature type="region of interest" description="Disordered" evidence="1">
    <location>
        <begin position="1"/>
        <end position="41"/>
    </location>
</feature>
<dbReference type="EMBL" id="JAFJZO010000034">
    <property type="protein sequence ID" value="KAG5493819.1"/>
    <property type="molecule type" value="Genomic_DNA"/>
</dbReference>
<dbReference type="Proteomes" id="UP000674318">
    <property type="component" value="Unassembled WGS sequence"/>
</dbReference>
<dbReference type="PANTHER" id="PTHR14716">
    <property type="entry name" value="CILIA- AND FLAGELLA-ASSOCIATED PROTEIN 69"/>
    <property type="match status" value="1"/>
</dbReference>
<feature type="compositionally biased region" description="Basic and acidic residues" evidence="1">
    <location>
        <begin position="1116"/>
        <end position="1129"/>
    </location>
</feature>
<feature type="compositionally biased region" description="Basic and acidic residues" evidence="1">
    <location>
        <begin position="1187"/>
        <end position="1203"/>
    </location>
</feature>
<dbReference type="KEGG" id="phet:94287774"/>
<feature type="compositionally biased region" description="Polar residues" evidence="1">
    <location>
        <begin position="1130"/>
        <end position="1139"/>
    </location>
</feature>
<dbReference type="GeneID" id="94287774"/>
<feature type="compositionally biased region" description="Polar residues" evidence="1">
    <location>
        <begin position="1"/>
        <end position="10"/>
    </location>
</feature>
<feature type="compositionally biased region" description="Acidic residues" evidence="1">
    <location>
        <begin position="1106"/>
        <end position="1115"/>
    </location>
</feature>
<reference evidence="2 3" key="1">
    <citation type="submission" date="2021-02" db="EMBL/GenBank/DDBJ databases">
        <title>Porcisia hertigi Genome sequencing and assembly.</title>
        <authorList>
            <person name="Almutairi H."/>
            <person name="Gatherer D."/>
        </authorList>
    </citation>
    <scope>NUCLEOTIDE SEQUENCE [LARGE SCALE GENOMIC DNA]</scope>
    <source>
        <strain evidence="2 3">C119</strain>
    </source>
</reference>
<organism evidence="2 3">
    <name type="scientific">Porcisia hertigi</name>
    <dbReference type="NCBI Taxonomy" id="2761500"/>
    <lineage>
        <taxon>Eukaryota</taxon>
        <taxon>Discoba</taxon>
        <taxon>Euglenozoa</taxon>
        <taxon>Kinetoplastea</taxon>
        <taxon>Metakinetoplastina</taxon>
        <taxon>Trypanosomatida</taxon>
        <taxon>Trypanosomatidae</taxon>
        <taxon>Leishmaniinae</taxon>
        <taxon>Porcisia</taxon>
    </lineage>
</organism>
<feature type="region of interest" description="Disordered" evidence="1">
    <location>
        <begin position="1102"/>
        <end position="1149"/>
    </location>
</feature>
<accession>A0A836L0K5</accession>
<sequence>MQIPSTSRATGTRPWPQHASGATKKVPKESPAKGVARQSTQTRNIRAEAVVRHISQLPAFVAWASGNPAATPSLVEKYLDSQVAAVVAQLDPIHQAGNYERLILLLAELLEGDLAIGVTPHVVLCGVIDLMHSCVTAIAKGEVSIYEEKRKSGQAFCGSANPALLQSLRSPESTSAGTVHLTQPCSSVAPVESLLPPLVEQPSKLLKETRGDTEMEVWENYMATTRAAIVHATSCASPAHSCAAPLKPAALPFATPSAPLVTKCSLTDALCALIDRCTATPLVCLTLSDQQCQATAVRDLLRALVTIIQGIEGNVDATLDREITFSSTSSSSVRHNRVAATAAFDVQVVRLIALKGISRVLATYLEGTDAKAPQTLMLEVDDLDTLSLFEDVTHRWENILGVLASEEHIDREPVGAKENLRVNSECGELDSLASLPDRRNGDDSSNAAAQLHWILRIANQIIAAQRQQTSGGCTRATPRTRLLPPRLVTLALRTLSQISAASLPPCRAASYAQLCADVLWGASLLAPREASCQFVYGSMSPGGLAGASDGSSKSGSSISGRAEANPPAMDLFIGLLHQFNESHSTVHCELRDDLVCLFAFLLRHDIQYVEKELTARRAAQNGTQRMSLRSQCCPSTAIPVAEAHVTPLALSVATVEAINAVAALLFETTCGAELTTTAYGTAATNTAAAAALQSGGVDSDEAVPGSFLSIDAARRHALRFRSVATSVARRRELLDLKIYGWQLLDVHSSWQLAHLTYREYIRCHDTAAPAVGVAPVSQPQHTGPVEQETEKEASNDAVTATLWAIQLSQLGFVDVLLMYVDARTDEAAVMAWTQEERLQLELEAWQLLTSMILFAQELNDLSGGLQVRRHGESSQEPPAPEQQQQESSLPLRMSVEALGKEDFDKETGTCDKDIDDDNSGILCSADKHFIAAGGVQVALHYLFTAPAKAEAIKRWALVTLAAIARANTRREAQECSGNLEERELSFVQTVLAQHAPSLVPFLVQLIKEVDLYVDAAGVPEPVPPIISSVSASLSQTPSQSSEGHRCAREANNFGFAALPSVSGERWIWLPRSVAHTALVAWCLLRSIGDTVLEEARRMREASVPMIDDDDSSGEDDQSRDKVESSETLKSHSSTDTASTNRRESVERDRDSLRICALANPQPHNELAPSIPNLSSSESSLGYLVEGGKDVAEGGHSRLTEHSRATGSDASAAESLNDASAQECRSALLRCVDSEVLRIPELFAEQGGVGVLASWLRHVLRLCFSARPRPPPVPQSSRGASAAPQLTAEEVANLERYANTFLLLLDVLRANVMGCENNEMQFVESGGVHGILDLMEACALARGLIDKAFRHARLAVADSCSSAAAGIEGCKEQNDLLNYATTLLSDLLESCPRAIDAFFTWRSRHIVLSPLTPDVRECQLPSNDGIEAVQLLLCLWVSEMPVRETGSLPATPSISSGLMLLRFHLRPALRTALREEYVCRLLSRRAKLEVLQTDVIRNYYRYLHAEAAPGTASKTEDVPDAVVLAYMEKLVSRSGRNSFAAPEQQIPLVIYRALGLSMKVYGCLSTVGFDSLCAAEAETLEAPSMGVRLSSLERSLLIQVAALPALCVDEISAAMAEVALEGQHLLDDEVNPVGSDAGDHASDASTAWRPTTPDRRVLCTAAEEAGVRGKEIYQLIELGVQVQKARNSQLFNRFLVSQLRQPVGQPADGRPGAVRGLWKTQRRLSFTRGSALVLDSDKAVPSAAELSARLSTRLAAEQQQQQQQLIASTVCVPPHLDGTQTKGSVGEAQSTAKQLGDPLALLGSSRTPYPSLMNTIDAATHGQRFAMSFSVVAPPRRPAVPLTQRHKQRQAMIARSLRRFSQDKSTPQSPHDP</sequence>